<dbReference type="GO" id="GO:0031177">
    <property type="term" value="F:phosphopantetheine binding"/>
    <property type="evidence" value="ECO:0007669"/>
    <property type="project" value="InterPro"/>
</dbReference>
<dbReference type="PROSITE" id="PS00012">
    <property type="entry name" value="PHOSPHOPANTETHEINE"/>
    <property type="match status" value="7"/>
</dbReference>
<evidence type="ECO:0000313" key="8">
    <source>
        <dbReference type="Proteomes" id="UP001058381"/>
    </source>
</evidence>
<comment type="cofactor">
    <cofactor evidence="1">
        <name>pantetheine 4'-phosphate</name>
        <dbReference type="ChEBI" id="CHEBI:47942"/>
    </cofactor>
</comment>
<dbReference type="SUPFAM" id="SSF52777">
    <property type="entry name" value="CoA-dependent acyltransferases"/>
    <property type="match status" value="14"/>
</dbReference>
<evidence type="ECO:0000256" key="2">
    <source>
        <dbReference type="ARBA" id="ARBA00006432"/>
    </source>
</evidence>
<dbReference type="Gene3D" id="3.30.559.10">
    <property type="entry name" value="Chloramphenicol acetyltransferase-like domain"/>
    <property type="match status" value="7"/>
</dbReference>
<dbReference type="FunFam" id="3.30.559.10:FF:000012">
    <property type="entry name" value="Non-ribosomal peptide synthetase"/>
    <property type="match status" value="5"/>
</dbReference>
<protein>
    <submittedName>
        <fullName evidence="7">Non-ribosomal peptide synthase/polyketide synthase</fullName>
    </submittedName>
</protein>
<feature type="domain" description="Carrier" evidence="6">
    <location>
        <begin position="984"/>
        <end position="1059"/>
    </location>
</feature>
<proteinExistence type="inferred from homology"/>
<dbReference type="FunFam" id="1.10.1200.10:FF:000016">
    <property type="entry name" value="Non-ribosomal peptide synthase"/>
    <property type="match status" value="1"/>
</dbReference>
<dbReference type="FunFam" id="1.10.1200.10:FF:000005">
    <property type="entry name" value="Nonribosomal peptide synthetase 1"/>
    <property type="match status" value="6"/>
</dbReference>
<evidence type="ECO:0000256" key="1">
    <source>
        <dbReference type="ARBA" id="ARBA00001957"/>
    </source>
</evidence>
<dbReference type="GO" id="GO:0009239">
    <property type="term" value="P:enterobactin biosynthetic process"/>
    <property type="evidence" value="ECO:0007669"/>
    <property type="project" value="TreeGrafter"/>
</dbReference>
<dbReference type="InterPro" id="IPR000873">
    <property type="entry name" value="AMP-dep_synth/lig_dom"/>
</dbReference>
<evidence type="ECO:0000313" key="7">
    <source>
        <dbReference type="EMBL" id="UXA65490.1"/>
    </source>
</evidence>
<dbReference type="Proteomes" id="UP001058381">
    <property type="component" value="Chromosome"/>
</dbReference>
<comment type="similarity">
    <text evidence="2">Belongs to the ATP-dependent AMP-binding enzyme family.</text>
</comment>
<dbReference type="FunFam" id="3.40.50.980:FF:000001">
    <property type="entry name" value="Non-ribosomal peptide synthetase"/>
    <property type="match status" value="5"/>
</dbReference>
<dbReference type="GO" id="GO:0047527">
    <property type="term" value="F:2,3-dihydroxybenzoate-serine ligase activity"/>
    <property type="evidence" value="ECO:0007669"/>
    <property type="project" value="TreeGrafter"/>
</dbReference>
<feature type="domain" description="Carrier" evidence="6">
    <location>
        <begin position="7363"/>
        <end position="7438"/>
    </location>
</feature>
<reference evidence="7" key="1">
    <citation type="submission" date="2022-04" db="EMBL/GenBank/DDBJ databases">
        <title>Xanthomonas prunicola pv. tritici, a pathogen causing a previously unreported foliar disease of wheat.</title>
        <authorList>
            <person name="Clavijo F."/>
            <person name="Curland R.D."/>
            <person name="Dill-Macky R."/>
            <person name="Pereyra S."/>
            <person name="Roman-Reyna V."/>
            <person name="Siri M.I."/>
        </authorList>
    </citation>
    <scope>NUCLEOTIDE SEQUENCE</scope>
    <source>
        <strain evidence="7">CIX249</strain>
    </source>
</reference>
<dbReference type="FunFam" id="3.40.50.12780:FF:000012">
    <property type="entry name" value="Non-ribosomal peptide synthetase"/>
    <property type="match status" value="6"/>
</dbReference>
<dbReference type="FunFam" id="3.30.300.30:FF:000010">
    <property type="entry name" value="Enterobactin synthetase component F"/>
    <property type="match status" value="7"/>
</dbReference>
<dbReference type="GO" id="GO:0072330">
    <property type="term" value="P:monocarboxylic acid biosynthetic process"/>
    <property type="evidence" value="ECO:0007669"/>
    <property type="project" value="UniProtKB-ARBA"/>
</dbReference>
<dbReference type="Gene3D" id="2.30.38.10">
    <property type="entry name" value="Luciferase, Domain 3"/>
    <property type="match status" value="6"/>
</dbReference>
<dbReference type="PROSITE" id="PS50075">
    <property type="entry name" value="CARRIER"/>
    <property type="match status" value="7"/>
</dbReference>
<feature type="domain" description="Carrier" evidence="6">
    <location>
        <begin position="4159"/>
        <end position="4234"/>
    </location>
</feature>
<dbReference type="SUPFAM" id="SSF56801">
    <property type="entry name" value="Acetyl-CoA synthetase-like"/>
    <property type="match status" value="7"/>
</dbReference>
<dbReference type="NCBIfam" id="NF003417">
    <property type="entry name" value="PRK04813.1"/>
    <property type="match status" value="7"/>
</dbReference>
<dbReference type="InterPro" id="IPR036736">
    <property type="entry name" value="ACP-like_sf"/>
</dbReference>
<evidence type="ECO:0000259" key="6">
    <source>
        <dbReference type="PROSITE" id="PS50075"/>
    </source>
</evidence>
<dbReference type="Gene3D" id="1.10.1200.10">
    <property type="entry name" value="ACP-like"/>
    <property type="match status" value="6"/>
</dbReference>
<dbReference type="PANTHER" id="PTHR45527">
    <property type="entry name" value="NONRIBOSOMAL PEPTIDE SYNTHETASE"/>
    <property type="match status" value="1"/>
</dbReference>
<dbReference type="InterPro" id="IPR020845">
    <property type="entry name" value="AMP-binding_CS"/>
</dbReference>
<dbReference type="GeneID" id="75154080"/>
<feature type="domain" description="Carrier" evidence="6">
    <location>
        <begin position="6274"/>
        <end position="6348"/>
    </location>
</feature>
<feature type="domain" description="Carrier" evidence="6">
    <location>
        <begin position="2038"/>
        <end position="2113"/>
    </location>
</feature>
<dbReference type="NCBIfam" id="TIGR01733">
    <property type="entry name" value="AA-adenyl-dom"/>
    <property type="match status" value="7"/>
</dbReference>
<dbReference type="InterPro" id="IPR029058">
    <property type="entry name" value="AB_hydrolase_fold"/>
</dbReference>
<dbReference type="Gene3D" id="3.30.559.30">
    <property type="entry name" value="Nonribosomal peptide synthetase, condensation domain"/>
    <property type="match status" value="7"/>
</dbReference>
<dbReference type="InterPro" id="IPR025110">
    <property type="entry name" value="AMP-bd_C"/>
</dbReference>
<dbReference type="InterPro" id="IPR045851">
    <property type="entry name" value="AMP-bd_C_sf"/>
</dbReference>
<dbReference type="InterPro" id="IPR020806">
    <property type="entry name" value="PKS_PP-bd"/>
</dbReference>
<dbReference type="InterPro" id="IPR001242">
    <property type="entry name" value="Condensation_dom"/>
</dbReference>
<dbReference type="PROSITE" id="PS00455">
    <property type="entry name" value="AMP_BINDING"/>
    <property type="match status" value="7"/>
</dbReference>
<dbReference type="RefSeq" id="WP_260807630.1">
    <property type="nucleotide sequence ID" value="NZ_CP096138.1"/>
</dbReference>
<dbReference type="Gene3D" id="3.40.50.12780">
    <property type="entry name" value="N-terminal domain of ligase-like"/>
    <property type="match status" value="1"/>
</dbReference>
<evidence type="ECO:0000256" key="5">
    <source>
        <dbReference type="ARBA" id="ARBA00022598"/>
    </source>
</evidence>
<dbReference type="CDD" id="cd17643">
    <property type="entry name" value="A_NRPS_Cytc1-like"/>
    <property type="match status" value="2"/>
</dbReference>
<dbReference type="CDD" id="cd17651">
    <property type="entry name" value="A_NRPS_VisG_like"/>
    <property type="match status" value="1"/>
</dbReference>
<dbReference type="CDD" id="cd17646">
    <property type="entry name" value="A_NRPS_AB3403-like"/>
    <property type="match status" value="2"/>
</dbReference>
<organism evidence="7 8">
    <name type="scientific">Xanthomonas prunicola</name>
    <dbReference type="NCBI Taxonomy" id="2053930"/>
    <lineage>
        <taxon>Bacteria</taxon>
        <taxon>Pseudomonadati</taxon>
        <taxon>Pseudomonadota</taxon>
        <taxon>Gammaproteobacteria</taxon>
        <taxon>Lysobacterales</taxon>
        <taxon>Lysobacteraceae</taxon>
        <taxon>Xanthomonas</taxon>
    </lineage>
</organism>
<dbReference type="Pfam" id="PF00550">
    <property type="entry name" value="PP-binding"/>
    <property type="match status" value="7"/>
</dbReference>
<keyword evidence="4" id="KW-0597">Phosphoprotein</keyword>
<dbReference type="FunFam" id="3.30.559.30:FF:000001">
    <property type="entry name" value="Non-ribosomal peptide synthetase"/>
    <property type="match status" value="2"/>
</dbReference>
<dbReference type="Gene3D" id="3.40.50.1820">
    <property type="entry name" value="alpha/beta hydrolase"/>
    <property type="match status" value="1"/>
</dbReference>
<dbReference type="FunFam" id="2.30.38.10:FF:000001">
    <property type="entry name" value="Non-ribosomal peptide synthetase PvdI"/>
    <property type="match status" value="7"/>
</dbReference>
<dbReference type="InterPro" id="IPR010071">
    <property type="entry name" value="AA_adenyl_dom"/>
</dbReference>
<dbReference type="SMART" id="SM00823">
    <property type="entry name" value="PKS_PP"/>
    <property type="match status" value="7"/>
</dbReference>
<dbReference type="FunFam" id="3.40.50.980:FF:000002">
    <property type="entry name" value="Enterobactin synthetase component F"/>
    <property type="match status" value="4"/>
</dbReference>
<dbReference type="EMBL" id="CP096142">
    <property type="protein sequence ID" value="UXA65490.1"/>
    <property type="molecule type" value="Genomic_DNA"/>
</dbReference>
<dbReference type="CDD" id="cd05930">
    <property type="entry name" value="A_NRPS"/>
    <property type="match status" value="2"/>
</dbReference>
<dbReference type="Gene3D" id="3.30.300.30">
    <property type="match status" value="7"/>
</dbReference>
<dbReference type="InterPro" id="IPR042099">
    <property type="entry name" value="ANL_N_sf"/>
</dbReference>
<dbReference type="PANTHER" id="PTHR45527:SF1">
    <property type="entry name" value="FATTY ACID SYNTHASE"/>
    <property type="match status" value="1"/>
</dbReference>
<sequence>MTPFDMIPAITNPVRPLSSAQQGVWLGQLLAPDQPSYTIGCVMHFEGNLRRDVWEQAVAAVIARHDALRTVLVEGTPLPGQRVLETLSFCLPWHDYSAGPDGEQRALAHIRQATTRSFVGYGQPLWDIQWLQATATRGYCLYLCHHLIVDGISMGMLARQVVDCYNRRLRGEPDQTPAPSYLQALDADAAYVGSSRYQRDLAYWHTCLKRRPEPLFPGATVALGHQPSVQLNGVLDTPVFLGLSALAERLGGSFTSLIVACVANCLARLGNHQAPIAIGLAIHNRHNRIERDMVGMLSTQLPLYLATSPRADIATAMRGVASALRPAMRHARLPLQHALHQLGEAGQLAPRPFDVSVSVEDFSALGDAPIAGGGWHMLPLHAGYEDTALGVFVRRYSTQHPIVLEFNVNPDRLPVPLAEQALVALQQMLPALLGNPHPPLSRLPLLTPSQRQQMLHAFNDRPGRVPRDRQVHRAFERQAAACPDAIALVGDEAHLSYAALEAQANQLAHHLRALGVAPDERVAICLPRGIAMVVAVLATLKAGAAYVPLDPAYPAERQAYMLQDCQARVLLTTAAAALAVPADLLVVYADAAPAAWHGLPTTPPAHAGSPLHAAYVIYTSGSTGRPKGVVMPHGPLLNLLQWEAEHCAGADLHALRTLQFSALGFDASFQELFSTLGTGGTLVLIGDTQRRDAHVLYRHVCAQRIERLYMPYIALQSLAETVLADPALDALDCPLRQVLTAGEQLRITPAIRAFFARRPACRLHNYYGPTETHVASAYLLSTDTATWPLLPSIGSALPDTPMCVLDAGRQPLPVGATGELYIAGVQVARGYLHRPALTAERFVPDPFAIQPGQRMYRTGDLARWRADGEMDFLGRNDDQVKLRGFRIEPGEIEAALQDCPGVREAAVLLREDRPGDKRLVAYLVGAGLQVEQLRDRLAAHLPEYMVPTAYVVLPAIPTTSHGKLDRQALPAPDATALAVPDYAAPEGELETQLATLWRDLLGVERVGRRDSFFALGGHSLLGVQLIARIRSTLGLELPLATLFAQPRLAELARALAHAAPSALPAIVPVPHPAPLPLSFAQQRLWVLAQFDARADLAYLMPGTVALRGALDVAALQRALDRILARHEALRTRFVATEDGAVQVIDPVEMGVPLEYIDLRHASDPQAAAQRHAEQETTLAFDLARAPLLRARLLQRAEDDHLLLVTLHHLVADGWSIGVLLHELGALYSAFVRGQPDPLPPLPIQYADYTLWQRRWIEATLLQRQRQFWLDHLCDAPARLALPTDRPRPPEQDYAGAAIAVTLDAARTQALIALSQRHGVTLFMTLLAAWGALLARLAGQDQVVIGTPIAQRTRAETASLIGLFVNTQALHIDLRGDLSVAALLAQVRATALAAQDHQDLPFEQLIEALNPVRSLAHSSVFQVMFTWQNTPHVALAMSGLRSDVLPGPARDAKYDLDLDLRLEGGCIVGSLRFATALFDADTIQRQWDSFDVLLDGILGDAQARVSRLPLLTPAQQQHLQAVHAGDRAGDPSTSDPDNVAQWFAQQALAIPQAIALVCGDATLSYQQLDCRSSQLAHRLIALGARPDSCVALCLPRGIAQIVAVLAVLKAGAAYLPLEPSQPDERLAAVLADARPSLLIVHDAGNAGWAVNPATPVLAIDAEQAAAAAYPDHSPVLPQHPQQLAYVIYTSGSSGRPKGVMVAHQGLSVRLRDLIHTYRLGPQDRVLQFATLAFDASVEEIFGALCSGATLVLRDDTWLDTDRFWQHCAQAGITAVDLPTRFWAQLCAQSLQIPACVRQVIVGGEALTPAMRQRWLQGTRTPLLDTYGPTEAIVVATVQAVAADAPIGIGRPLSATRAYVLDRAGHALPIGACGELHLGGLALARGYLDRPDLTAERFVPDPFARRSGQRMYRTGDLACWRADGTLDFLGRTDRQLKLRGFRIELGEIEAALLACAGIDDALVLAREDRHDDQQLVAYLIGQDIAVSTVHATLRDRLPDYMLPAAYAVLASWPLTASGKLDRAALPDPHAQALDAQAYAAPEGEQEVLLAALWREVLGVERIGRRDSFFALGGHSLLAVRLVSRIRSTLGLELPLATLFAQPRLAAMAQALVSATASTLPAIGALPRPDTLPLSFAQQRLWFLSQLDARAAQAYLLAGGVDLHGELDLPALQRALDRIVARHEALRTSFVSIDDGATQIIAPPEIGFALHCIDLRQSADPCAEAQRHAEQEASTAFDLQHGPLIRGRLLRLAEHEHRLLVTMHHIVTDGWSIDLLLRELSALYAAFTQGQPDPLPPLPIQYADYALWQRRWLDGPVLQRQREVWVEHLHDAPALLELPTDRPRPPLQDYRGYSLDIALDAELTAAVRALSQRHGTTVFMTVLAAWGVLLARLSGQDQAIIGTPIANRTCSELELLIGFFVNTQALRIDLRAKPSVADLLAQVRATALAAQDHQDLPFEQVIEALNPERSLGHHPVFQAMLVWQNKAEAALDLPGLQIRPLEQASSNAKFDLQLTLQAQDARIVGQLTYATALFERSTIERHLAQFVTLLHGMVADDSTRVDRLPLSSALERKQWLHTLASQHAAFDDERCLPAVFEQQVARTPQAIALVDGDNALSYAELDARANQLAHHLIARGIGPEDRVALYLQRGIDLVVALLAVLKAGAAYLPLDPAYPTQRLAFMLDDAQPRLLLTHAALAAGLPSETGIATVVLDDALAWSQQPSHAPQRNDLLPQHPAYVIYTSGSTGTPKGVVVAHAQVVRLLHATRACVAPTAEDVWTLFHSCAFDFSVWELWGALAHGGRLVVVPQHVARDPAAFHALLCQQHVSVLNQTPSAFQALLEAQRHSQVQHHLRLVIFGGEALQPASVSTWFAQHGQRTALLNMYGITETTVHVTAHVLTNQDVTRADLSPIGAPLADLRAYVLASDGQCLPIGVAGELHVAGAGLARGYLGRPGLTAERFVPDPFAEKPGERMYKTGDLARWQADGSLAYLGRNDEQVKLRGFRIELGEIAAALRGCDGVRQAVVIAREDGTGGKRLVAYLVGETNVLLNADALRTELGARLPDYMLPAAYVPLAALPLTANGKLDRRALPAPDADALATLVYEAPEGEREQALAVLWSELLGVERVGRHDNFFALGGHSLLAVRLISRVRTSLGLELPLATLFAQPRLADLAQATDSAAANTLPAIMPADRGQPLPLSFAQQRLWFLAQLDVQADLAYLMPNGLRLRGRLNRDALRQALDRIVARHATLRTRIALHQDEPVQIIDAEDIGFRLCEHDLSACPDPEHQAQRHAEQEAQTPFDLARDTLARGQLLRLGEDDHVLLLTLHHLVSDGWSMALLVRELSTLYAAFAQGIPDPLPSLPLQYADIAVWQRRWISGQVLQRQREFWVEHLQDAPPLLELPTDRTRPPRQDYRGEMVEFVLDAELTAALKTLSQRHGTTLFMTLFAAWGMLLSRLSGQDQVVIGTPVANRHRSEFEPLIGLFVNTQALRIDLRGNPSLADLLAQVRANALAAQAHQDLPFEQVIEALNPARGLANHPVFQVMFAWQNTPDTDILLPGLELHPMQQMLAVRKFDLDLTLEERHGRIVGSLGYATALFDRSSIDRHLAQFVALLGGMLADDSVRVARLPLLPAGEHVQLQGFNVTANDLGGSGYLHRQIEAQAQRTPQAIAVVEAHVELTYAQLDARANRLAHHLIALGVAPEDRVALCLPRSLDLIVGLLAVLKAGGAYLPLETDVPPVRLDGMLADARPSVLLAHRATAALLTPHDDLHTVLLDAEPAAWTSAPAHVPIVTALHPQHPAYVLYTSGSTGKPKGVINTHASIDNRLQWMQQHLQLQPEQRVLQKTPIGFDVSVWELFWPLRVGARLVLAEPGGHKDPAYLIDLIERTGVDTVHFVPSMLRVFLDVLPQGACASLQRIVCSGEALPVDLASTVRARLPQARLYNLYGPTEAAVDVSVWECTEADTHSVPIGRPIANTQLHVLDAQRQRSPIGVSGELQIAGVQLARGYLGRPDLTAERFVPDPFADQPGQRMYRTGDVARWRADGALEYLGRNDHQVKLRGVRIELGEIAAALRGCDGVREAVVIARDDTGEPRLIAYLVGDAKHLAADALRTQLAARLPETMLPSAYVPLDALPLTANGKLDRRALPAPDADALATQTYLAPDGERETLLAALWSELLGVERIGRHDSFFALGGHSLLAVQLVSRLRNALGLELPLAAVFAQPRLADLAHVLAGAAASTLPAIVPAERGQPLPLSFAQQRLWFLAQLDVQADLAYLMPNGLRLRGKLDRHALVQALDRIVARHATLRTRIALHQDQPVQIIDAEDIGFRLCEHDLSACPDPEHQAQRHAEQEAQTPFDLARDTLARGQLLRLGEDDHVLLLTLHHLVSDGWSMGLLVRELSTLYAAFAQGIPDPLPPLPLQYADIAVWQRRWIGGQVLQRQREFWVAQLQDAPTLLALPTDRPRPALQDSRGDTVAFALDTELSTALKALSERHGTTLFMTVLSAWSVLLARLSGQDQVVIGSPVANRHRSEFEPLIGLFVNTQALRIDLRRNPSVAELLAQVRATALAAQDHQDLPFEQVIEALNPERSLAHHPVFQVMFAWQNAASADLSLSGIRLQPLQSQGHNAKFDLELFLGEDEDQDCIVGSLGYATALFDRSSIDRHLAQFVALLGGMVSADPAHIAQLPLLPPIERAQLQRFNATEADLADTGHLHRQIQAQAQRTPQAIALVDGEGELTYAALDARANQLAHHLIALGVGPDVRVAVCLPRGVDLVVALLAVLKAGGAYVPLDPVYPPARLDFMLQDSAARCLLTHTALADLLPGNQLARVCMDDTASWAMHPAHTPARQDVSPHHLAYVIYTSGSTGHPKGVMISHHALTQFLAALQIQLPLSPEDRLLAVTTVCFDIAGLELFAPLVHGARVVIAGDQALQDPAYWSQLLDRHAISVLQATPAFWQMLLDAGWQSRPGLRLLCGGEALRPDLAQRLRVGGGQLCNLYGPTEATIWASLHPVLGDDPGNVVPLGRPLATTRLWVLDPSHQLVPLGVAGELYIAGAQLARGYLGRPDLTAERFVPDPFAERPGERMYRTGDLARWRADGVLESLGRNDEQVKIRGFRIELGEIEAALRACDGVRQTAVITREDGTGGKRLVAYLVVDDEVVLNADALRTQLGARLPDYMLPAAYVPLAALPLTANGKLDRRALPAPDADALATQVYVAPEGERETLLAALWSELLGIERVGRHDSFFALGGHSLLAVRLISRIRTALGMELPLATLFAQPRLADLAQATDSAAASALPAIVPAERSGPLPLSFAQQRLWFLAQLDVQADLAYLMPNGLRLRGKLDRHALRQALDRIVARHATLRTRIALHQDEPVQIIDAEDIGFRLCEHDLSACPDPEHQAQRHAEQEAQTPFDLAHDTLARGQLLRLDEDDHVLLLTLHHLVSDGWSMGLFMHELSTLYAAFAQGLPDPLPPLSLQYADIAVWQRRWIGGQILQRQRDFWVEHLHDAPTLLALPTDRPRPAQQDSRGDIVTFALDTESTAALKALSERHGTTLFMTVLSAWSVLLARLSGQDQVVIGSPVANRHRSEFEPLIGLFVNTQALRIDLRGNPSLAELLAQVRANALAAQAHQDLPFEQVIEALNPERSLAHHPVFQVMFAWQNAASGDLTLSGIRLQPVQSQGHNAKFDLELFLGEDEDQDCIVGSLGYATALFDRSSIDRHLAQFVTLLRGMLADDSACAVQLPLLPDDEQAQLQGFNATATDLDGTGYLHRAIEAQAQRTPDAIAVADDHDTLSYAELDARANQLAHHLIGLGVVPESSVAVCLPRGIDLVVALLAILKAGAAYLPLDNDVPAARLDTMLADARPRVLLAHRQTAALLEQCADRHSVLLDADAALWACASTQAPKVALHPRHPAYVIYTSGSTGKPKGVINTHASIDNRLLWMQQALQLQPDQSVLQKTPVGFDVSVWELFWPLRVGARLVLAQPGGHKDPAHLIDLIERAGVDTVHFVPSMLRVFLDVLPQGACASLRRIVCSGEALPADLAHGVRQRLPHARLYNLYGPTEAAVDVSVWECTAADTSCVPIGRPIANTQLHVLDAQRQRSPIGVSGELQIAGVQLARGYLGRPDLTAERFVPDPFADQPGQRMYRTGDVARWRADGALEYLGRNDHQVKLRGVRIELGEIEAALRGCDGVREAVVIARADTPSETQLVAYLVGDTLAVTPALLRTQLRTRLPDYMLPAAYVHLDALPLTPNGKLDSRALPAPDDQALDRHAYAPPQGELEHVMAALWSELLGIEQVGRNDDFFALGGHSLLAVKLIERLRRLGWRLDVRNLFSTPTLASLAAGLAAASDVIVPPNRITPACTRITPELLPLVELTQAEIDTAVATVAGGVSNVQDIYPLASLQEGLLFHHLSNPLADPYLHSVLLSFPSRDQLDAFLDALDHVVARHDILRTGFALQGLPAPVQLVWRQATLARRLHVFDGPDPAAALQAWMHAPAAALSVQHAPLIHAHLAHDRAAGCWLLGLQHHHLVMDHTTLELVIEEVQAHLSGRQQHLPAPLPFRDFIAHARNGISEQEHQAFFTEMLGDIDAPTAPFGALAPVHGLAPLERIQRQLPAALAHTVRVQARRHGVSVASIFHLAYTLLLARSSGRDEVVFGTVLFGRMHASAGADRVLGMFLNTLPIRLGGAHGSVLHAVRHTQLCLARLLHHEHAPLALAQRCSRLDPALPLLNALLNYRYAGGSNVLSTTQDDPLQDVQQIAGQERTHYPLAVSIDDHSEAGGFWLDVQCVQDIGAERIATMLQQTLHVLVQALEQAPQTALRALDLLTEEERASVHALSRSKATYADNRCLHSVFEKQVAQAPQAIAVVHEDLALSYADLDVRANQLAHHLIAHGIGPEDRVALFLQRGIDLVVAVLAVLKAGAAYLPLDPVYPAQRLAFMLDDAQPRLLLAHRELAATLPTDARIATVWLDAEADAWAQQPAHAPQRTDLRPQHPAYVIYTSGSTGTPKGVVVAHAQVVRLLHATRACVAPTAEDVWTLFHSCAFDFSVWELWGALAHGGRLVVVPQHTARDPVAFHALLCQQRVSVLNQTPSAFQALLEAQRHSDLQHTLRLVIFGGEALQPASLAPWFAQHGRRTALINMYGITETTVHVTAHAITEHDVARADLSPIGTPLADLRAYVLASDGRCLPIGVAGELHVAGPGLARGYLGRPGLTAERFVPDPFADQPGERMYKTGDLARWRADGSLEYLGRNDEQVKLRGFRIELGEIQAALRGCDGVRQAAAVVREDNTDDKRLVAYLVGDADVSLDTDALRTQLGTRLPDYMLPAAYVQLAALPLTANGKLDRRALPAPDADALAMQAYIAPEGELETQLAALWSELLGIERVGRHDSFFALGGHSLLTVRLSAAIRQNLQCDVPIQSLFAQATLQQMAYLVLRTRLEQLQAADAADLLSKAKLER</sequence>
<evidence type="ECO:0000256" key="4">
    <source>
        <dbReference type="ARBA" id="ARBA00022553"/>
    </source>
</evidence>
<dbReference type="Pfam" id="PF00501">
    <property type="entry name" value="AMP-binding"/>
    <property type="match status" value="7"/>
</dbReference>
<dbReference type="CDD" id="cd19531">
    <property type="entry name" value="LCL_NRPS-like"/>
    <property type="match status" value="5"/>
</dbReference>
<dbReference type="GO" id="GO:0009366">
    <property type="term" value="C:enterobactin synthetase complex"/>
    <property type="evidence" value="ECO:0007669"/>
    <property type="project" value="TreeGrafter"/>
</dbReference>
<keyword evidence="5" id="KW-0436">Ligase</keyword>
<name>A0A9Q9MXC6_9XANT</name>
<accession>A0A9Q9MXC6</accession>
<dbReference type="NCBIfam" id="NF004282">
    <property type="entry name" value="PRK05691.1"/>
    <property type="match status" value="8"/>
</dbReference>
<dbReference type="GO" id="GO:0005829">
    <property type="term" value="C:cytosol"/>
    <property type="evidence" value="ECO:0007669"/>
    <property type="project" value="TreeGrafter"/>
</dbReference>
<dbReference type="InterPro" id="IPR023213">
    <property type="entry name" value="CAT-like_dom_sf"/>
</dbReference>
<evidence type="ECO:0000256" key="3">
    <source>
        <dbReference type="ARBA" id="ARBA00022450"/>
    </source>
</evidence>
<dbReference type="GO" id="GO:0043041">
    <property type="term" value="P:amino acid activation for nonribosomal peptide biosynthetic process"/>
    <property type="evidence" value="ECO:0007669"/>
    <property type="project" value="TreeGrafter"/>
</dbReference>
<gene>
    <name evidence="7" type="ORF">M0D43_21960</name>
</gene>
<dbReference type="Pfam" id="PF00668">
    <property type="entry name" value="Condensation"/>
    <property type="match status" value="7"/>
</dbReference>
<dbReference type="Pfam" id="PF13193">
    <property type="entry name" value="AMP-binding_C"/>
    <property type="match status" value="7"/>
</dbReference>
<keyword evidence="3" id="KW-0596">Phosphopantetheine</keyword>
<feature type="domain" description="Carrier" evidence="6">
    <location>
        <begin position="3102"/>
        <end position="3177"/>
    </location>
</feature>
<dbReference type="InterPro" id="IPR006162">
    <property type="entry name" value="Ppantetheine_attach_site"/>
</dbReference>
<dbReference type="SUPFAM" id="SSF47336">
    <property type="entry name" value="ACP-like"/>
    <property type="match status" value="7"/>
</dbReference>
<dbReference type="InterPro" id="IPR009081">
    <property type="entry name" value="PP-bd_ACP"/>
</dbReference>
<dbReference type="CDD" id="cd19544">
    <property type="entry name" value="E-C_NRPS"/>
    <property type="match status" value="1"/>
</dbReference>
<dbReference type="Gene3D" id="3.40.50.980">
    <property type="match status" value="12"/>
</dbReference>
<feature type="domain" description="Carrier" evidence="6">
    <location>
        <begin position="5215"/>
        <end position="5290"/>
    </location>
</feature>